<dbReference type="Proteomes" id="UP001642540">
    <property type="component" value="Unassembled WGS sequence"/>
</dbReference>
<dbReference type="EMBL" id="CAXLJM020000004">
    <property type="protein sequence ID" value="CAL8069575.1"/>
    <property type="molecule type" value="Genomic_DNA"/>
</dbReference>
<evidence type="ECO:0000313" key="3">
    <source>
        <dbReference type="Proteomes" id="UP001642540"/>
    </source>
</evidence>
<feature type="region of interest" description="Disordered" evidence="1">
    <location>
        <begin position="162"/>
        <end position="185"/>
    </location>
</feature>
<gene>
    <name evidence="2" type="ORF">ODALV1_LOCUS839</name>
</gene>
<evidence type="ECO:0000256" key="1">
    <source>
        <dbReference type="SAM" id="MobiDB-lite"/>
    </source>
</evidence>
<organism evidence="2 3">
    <name type="scientific">Orchesella dallaii</name>
    <dbReference type="NCBI Taxonomy" id="48710"/>
    <lineage>
        <taxon>Eukaryota</taxon>
        <taxon>Metazoa</taxon>
        <taxon>Ecdysozoa</taxon>
        <taxon>Arthropoda</taxon>
        <taxon>Hexapoda</taxon>
        <taxon>Collembola</taxon>
        <taxon>Entomobryomorpha</taxon>
        <taxon>Entomobryoidea</taxon>
        <taxon>Orchesellidae</taxon>
        <taxon>Orchesellinae</taxon>
        <taxon>Orchesella</taxon>
    </lineage>
</organism>
<comment type="caution">
    <text evidence="2">The sequence shown here is derived from an EMBL/GenBank/DDBJ whole genome shotgun (WGS) entry which is preliminary data.</text>
</comment>
<reference evidence="2 3" key="1">
    <citation type="submission" date="2024-08" db="EMBL/GenBank/DDBJ databases">
        <authorList>
            <person name="Cucini C."/>
            <person name="Frati F."/>
        </authorList>
    </citation>
    <scope>NUCLEOTIDE SEQUENCE [LARGE SCALE GENOMIC DNA]</scope>
</reference>
<feature type="compositionally biased region" description="Basic and acidic residues" evidence="1">
    <location>
        <begin position="164"/>
        <end position="175"/>
    </location>
</feature>
<protein>
    <submittedName>
        <fullName evidence="2">Uncharacterized protein</fullName>
    </submittedName>
</protein>
<accession>A0ABP1PLS6</accession>
<sequence>MSKMLLHLCRRCGYKSNYCYEWSNHLLEYRHQTEARKSFIKWSHEDDVKSFVVYAHVDDKPVVVAEKFRSLSVLVDFVFWTNRPGLFIVQLESQEDADIILNNLRMNPDELKIGGRHIQLRRKSDVLQNEWTILIGYGTEEEGSSKEPICIELSDECSGDETQMDVKEGSADNKGVHNGNGSDSAEMEVDYSITTEMSSTFSKTFLSKLKPEKKGDNKKNVRENIRFMGKTWMDLYLEFHNKIWPICFSMRNTDVDIKNKPNSNDTDEILEVSFRGECLMSGSKDNDWLAKSKSLCKDNDARKEFVLEKVNEFHEILMNETLCNRKLTQLSTCSIQDEKKCLLSFSCAITVSYNRKGAKAELSFSNIEGKSLNTKMRLVTSIFKKLFKKYEKMRIDKWSLAQSFSNGVVHSGTWTQMVSTND</sequence>
<name>A0ABP1PLS6_9HEXA</name>
<keyword evidence="3" id="KW-1185">Reference proteome</keyword>
<proteinExistence type="predicted"/>
<evidence type="ECO:0000313" key="2">
    <source>
        <dbReference type="EMBL" id="CAL8069575.1"/>
    </source>
</evidence>